<evidence type="ECO:0000313" key="2">
    <source>
        <dbReference type="Proteomes" id="UP000198844"/>
    </source>
</evidence>
<gene>
    <name evidence="1" type="ORF">SAMN05192563_100596</name>
</gene>
<dbReference type="AlphaFoldDB" id="A0A1I7BT30"/>
<proteinExistence type="predicted"/>
<dbReference type="Proteomes" id="UP000198844">
    <property type="component" value="Unassembled WGS sequence"/>
</dbReference>
<sequence length="47" mass="5454">MSFYLQVDDDDRRLVPDAGRSMVEVAWHLNEWLAICFQVNAILFAPT</sequence>
<name>A0A1I7BT30_9BURK</name>
<evidence type="ECO:0000313" key="1">
    <source>
        <dbReference type="EMBL" id="SFT90350.1"/>
    </source>
</evidence>
<accession>A0A1I7BT30</accession>
<organism evidence="1 2">
    <name type="scientific">Paraburkholderia aspalathi</name>
    <dbReference type="NCBI Taxonomy" id="1324617"/>
    <lineage>
        <taxon>Bacteria</taxon>
        <taxon>Pseudomonadati</taxon>
        <taxon>Pseudomonadota</taxon>
        <taxon>Betaproteobacteria</taxon>
        <taxon>Burkholderiales</taxon>
        <taxon>Burkholderiaceae</taxon>
        <taxon>Paraburkholderia</taxon>
    </lineage>
</organism>
<reference evidence="1 2" key="1">
    <citation type="submission" date="2016-10" db="EMBL/GenBank/DDBJ databases">
        <authorList>
            <person name="de Groot N.N."/>
        </authorList>
    </citation>
    <scope>NUCLEOTIDE SEQUENCE [LARGE SCALE GENOMIC DNA]</scope>
    <source>
        <strain evidence="1 2">LMG 27731</strain>
    </source>
</reference>
<protein>
    <submittedName>
        <fullName evidence="1">Uncharacterized protein</fullName>
    </submittedName>
</protein>
<dbReference type="EMBL" id="FPBH01000005">
    <property type="protein sequence ID" value="SFT90350.1"/>
    <property type="molecule type" value="Genomic_DNA"/>
</dbReference>